<evidence type="ECO:0000256" key="7">
    <source>
        <dbReference type="ARBA" id="ARBA00022630"/>
    </source>
</evidence>
<accession>A0A7U7JVK6</accession>
<comment type="caution">
    <text evidence="13">The sequence shown here is derived from an EMBL/GenBank/DDBJ whole genome shotgun (WGS) entry which is preliminary data.</text>
</comment>
<protein>
    <recommendedName>
        <fullName evidence="6 11">Coproporphyrinogen III oxidase</fullName>
        <ecNumber evidence="5 11">1.3.3.15</ecNumber>
    </recommendedName>
</protein>
<proteinExistence type="inferred from homology"/>
<evidence type="ECO:0000256" key="1">
    <source>
        <dbReference type="ARBA" id="ARBA00001755"/>
    </source>
</evidence>
<dbReference type="GO" id="GO:0004729">
    <property type="term" value="F:oxygen-dependent protoporphyrinogen oxidase activity"/>
    <property type="evidence" value="ECO:0007669"/>
    <property type="project" value="UniProtKB-UniRule"/>
</dbReference>
<dbReference type="Gene3D" id="1.10.3110.10">
    <property type="entry name" value="protoporphyrinogen ix oxidase, domain 3"/>
    <property type="match status" value="1"/>
</dbReference>
<comment type="similarity">
    <text evidence="4 11">Belongs to the protoporphyrinogen/coproporphyrinogen oxidase family. Coproporphyrinogen III oxidase subfamily.</text>
</comment>
<evidence type="ECO:0000313" key="13">
    <source>
        <dbReference type="EMBL" id="CRI29386.1"/>
    </source>
</evidence>
<dbReference type="AlphaFoldDB" id="A0A7U7JVK6"/>
<dbReference type="Proteomes" id="UP000236509">
    <property type="component" value="Unassembled WGS sequence"/>
</dbReference>
<comment type="pathway">
    <text evidence="3 11">Porphyrin-containing compound metabolism; protoheme biosynthesis.</text>
</comment>
<evidence type="ECO:0000256" key="9">
    <source>
        <dbReference type="ARBA" id="ARBA00023002"/>
    </source>
</evidence>
<comment type="cofactor">
    <cofactor evidence="2 11">
        <name>FAD</name>
        <dbReference type="ChEBI" id="CHEBI:57692"/>
    </cofactor>
</comment>
<dbReference type="PANTHER" id="PTHR42923:SF3">
    <property type="entry name" value="PROTOPORPHYRINOGEN OXIDASE"/>
    <property type="match status" value="1"/>
</dbReference>
<keyword evidence="10 11" id="KW-0350">Heme biosynthesis</keyword>
<comment type="function">
    <text evidence="11">Involved in coproporphyrin-dependent heme b biosynthesis. Catalyzes the oxidation of coproporphyrinogen III to coproporphyrin III.</text>
</comment>
<reference evidence="13 14" key="1">
    <citation type="submission" date="2015-04" db="EMBL/GenBank/DDBJ databases">
        <authorList>
            <person name="Cao L."/>
            <person name="Gao C.H."/>
        </authorList>
    </citation>
    <scope>NUCLEOTIDE SEQUENCE [LARGE SCALE GENOMIC DNA]</scope>
    <source>
        <strain evidence="13 14">SH3</strain>
    </source>
</reference>
<evidence type="ECO:0000256" key="10">
    <source>
        <dbReference type="ARBA" id="ARBA00023133"/>
    </source>
</evidence>
<dbReference type="InterPro" id="IPR036188">
    <property type="entry name" value="FAD/NAD-bd_sf"/>
</dbReference>
<dbReference type="Gene3D" id="3.90.660.20">
    <property type="entry name" value="Protoporphyrinogen oxidase, mitochondrial, domain 2"/>
    <property type="match status" value="1"/>
</dbReference>
<dbReference type="InterPro" id="IPR050464">
    <property type="entry name" value="Zeta_carotene_desat/Oxidored"/>
</dbReference>
<evidence type="ECO:0000313" key="14">
    <source>
        <dbReference type="Proteomes" id="UP000236509"/>
    </source>
</evidence>
<dbReference type="GO" id="GO:0006783">
    <property type="term" value="P:heme biosynthetic process"/>
    <property type="evidence" value="ECO:0007669"/>
    <property type="project" value="UniProtKB-UniRule"/>
</dbReference>
<keyword evidence="7 11" id="KW-0285">Flavoprotein</keyword>
<comment type="subcellular location">
    <subcellularLocation>
        <location evidence="11">Cytoplasm</location>
    </subcellularLocation>
</comment>
<evidence type="ECO:0000256" key="2">
    <source>
        <dbReference type="ARBA" id="ARBA00001974"/>
    </source>
</evidence>
<evidence type="ECO:0000256" key="11">
    <source>
        <dbReference type="RuleBase" id="RU364052"/>
    </source>
</evidence>
<evidence type="ECO:0000256" key="5">
    <source>
        <dbReference type="ARBA" id="ARBA00012402"/>
    </source>
</evidence>
<organism evidence="13 14">
    <name type="scientific">Staphylococcus argenteus</name>
    <dbReference type="NCBI Taxonomy" id="985002"/>
    <lineage>
        <taxon>Bacteria</taxon>
        <taxon>Bacillati</taxon>
        <taxon>Bacillota</taxon>
        <taxon>Bacilli</taxon>
        <taxon>Bacillales</taxon>
        <taxon>Staphylococcaceae</taxon>
        <taxon>Staphylococcus</taxon>
    </lineage>
</organism>
<dbReference type="NCBIfam" id="TIGR00562">
    <property type="entry name" value="proto_IX_ox"/>
    <property type="match status" value="1"/>
</dbReference>
<gene>
    <name evidence="13" type="primary">hemY</name>
    <name evidence="13" type="ORF">BN1326_90066</name>
</gene>
<dbReference type="SUPFAM" id="SSF51905">
    <property type="entry name" value="FAD/NAD(P)-binding domain"/>
    <property type="match status" value="1"/>
</dbReference>
<dbReference type="Gene3D" id="3.50.50.60">
    <property type="entry name" value="FAD/NAD(P)-binding domain"/>
    <property type="match status" value="1"/>
</dbReference>
<keyword evidence="8 11" id="KW-0274">FAD</keyword>
<evidence type="ECO:0000256" key="3">
    <source>
        <dbReference type="ARBA" id="ARBA00004744"/>
    </source>
</evidence>
<dbReference type="SUPFAM" id="SSF54373">
    <property type="entry name" value="FAD-linked reductases, C-terminal domain"/>
    <property type="match status" value="1"/>
</dbReference>
<keyword evidence="14" id="KW-1185">Reference proteome</keyword>
<name>A0A7U7JVK6_9STAP</name>
<evidence type="ECO:0000256" key="8">
    <source>
        <dbReference type="ARBA" id="ARBA00022827"/>
    </source>
</evidence>
<dbReference type="PANTHER" id="PTHR42923">
    <property type="entry name" value="PROTOPORPHYRINOGEN OXIDASE"/>
    <property type="match status" value="1"/>
</dbReference>
<keyword evidence="9 11" id="KW-0560">Oxidoreductase</keyword>
<evidence type="ECO:0000256" key="6">
    <source>
        <dbReference type="ARBA" id="ARBA00019046"/>
    </source>
</evidence>
<dbReference type="EC" id="1.3.3.15" evidence="5 11"/>
<feature type="domain" description="Amine oxidase" evidence="12">
    <location>
        <begin position="12"/>
        <end position="462"/>
    </location>
</feature>
<dbReference type="InterPro" id="IPR004572">
    <property type="entry name" value="Protoporphyrinogen_oxidase"/>
</dbReference>
<sequence length="466" mass="51950">MSKSVAIIGAGITGLSSAYFLKQQDPNIDITIFEASNRPGGKIQSYRKDGYMIELGPESYLGRKTIMTELAKDIGLEQDIVTNTTGQSYIFAKNKLYPIPGGSIMGIPTDIKPFVTTKLISPLGKLRAGLDLLKKPTQMQDGDISVGAFFRARLGNEVLENLIEPLMGGIYGTDIDKLSLMSTFPNFKEKEEAFGSLIKGMKDEKNKRQKQRQLYPGAPKGQFKQFKHGLSSFIEALEQDVKNKGVSIQYNTKVDDIITSQKQYKIVFNDQLEEVYDGVLVTTPHQVFLNWFGQDPAFDYFKTMDSTTVATVVLAFDEKDIENTYDGTGFVIARTSDTDITACTWTSKKWPFTTPKGKVLIRAYVGKPGDTVVDDHTDDELVSIVRKDLSQMMTFKGNPEFTIVNRLPKSMPQYHVGHIQQIRDIQTHVKQTYPRLQVTGASFEAVGLPDCIMQGKVAAEEIVAEL</sequence>
<dbReference type="Pfam" id="PF01593">
    <property type="entry name" value="Amino_oxidase"/>
    <property type="match status" value="1"/>
</dbReference>
<dbReference type="RefSeq" id="WP_031787921.1">
    <property type="nucleotide sequence ID" value="NZ_AP018562.1"/>
</dbReference>
<dbReference type="GO" id="GO:0005737">
    <property type="term" value="C:cytoplasm"/>
    <property type="evidence" value="ECO:0007669"/>
    <property type="project" value="UniProtKB-SubCell"/>
</dbReference>
<dbReference type="InterPro" id="IPR002937">
    <property type="entry name" value="Amino_oxidase"/>
</dbReference>
<dbReference type="EMBL" id="CVOU01000021">
    <property type="protein sequence ID" value="CRI29386.1"/>
    <property type="molecule type" value="Genomic_DNA"/>
</dbReference>
<keyword evidence="11" id="KW-0963">Cytoplasm</keyword>
<dbReference type="UniPathway" id="UPA00252"/>
<dbReference type="NCBIfam" id="NF008845">
    <property type="entry name" value="PRK11883.1-5"/>
    <property type="match status" value="1"/>
</dbReference>
<evidence type="ECO:0000256" key="4">
    <source>
        <dbReference type="ARBA" id="ARBA00008310"/>
    </source>
</evidence>
<comment type="catalytic activity">
    <reaction evidence="1">
        <text>coproporphyrinogen III + 3 O2 = coproporphyrin III + 3 H2O2</text>
        <dbReference type="Rhea" id="RHEA:43436"/>
        <dbReference type="ChEBI" id="CHEBI:15379"/>
        <dbReference type="ChEBI" id="CHEBI:16240"/>
        <dbReference type="ChEBI" id="CHEBI:57309"/>
        <dbReference type="ChEBI" id="CHEBI:131725"/>
        <dbReference type="EC" id="1.3.3.15"/>
    </reaction>
    <physiologicalReaction direction="left-to-right" evidence="1">
        <dbReference type="Rhea" id="RHEA:43437"/>
    </physiologicalReaction>
</comment>
<evidence type="ECO:0000259" key="12">
    <source>
        <dbReference type="Pfam" id="PF01593"/>
    </source>
</evidence>